<keyword evidence="3" id="KW-1185">Reference proteome</keyword>
<dbReference type="EMBL" id="NKXS01006561">
    <property type="protein sequence ID" value="PIN01144.1"/>
    <property type="molecule type" value="Genomic_DNA"/>
</dbReference>
<gene>
    <name evidence="2" type="ORF">CDL12_26352</name>
</gene>
<organism evidence="2 3">
    <name type="scientific">Handroanthus impetiginosus</name>
    <dbReference type="NCBI Taxonomy" id="429701"/>
    <lineage>
        <taxon>Eukaryota</taxon>
        <taxon>Viridiplantae</taxon>
        <taxon>Streptophyta</taxon>
        <taxon>Embryophyta</taxon>
        <taxon>Tracheophyta</taxon>
        <taxon>Spermatophyta</taxon>
        <taxon>Magnoliopsida</taxon>
        <taxon>eudicotyledons</taxon>
        <taxon>Gunneridae</taxon>
        <taxon>Pentapetalae</taxon>
        <taxon>asterids</taxon>
        <taxon>lamiids</taxon>
        <taxon>Lamiales</taxon>
        <taxon>Bignoniaceae</taxon>
        <taxon>Crescentiina</taxon>
        <taxon>Tabebuia alliance</taxon>
        <taxon>Handroanthus</taxon>
    </lineage>
</organism>
<protein>
    <recommendedName>
        <fullName evidence="4">Peptide-transporting ATPase</fullName>
    </recommendedName>
</protein>
<comment type="similarity">
    <text evidence="1">Belongs to the major facilitator superfamily. Phosphate:H(+) symporter (TC 2.A.1.9) family.</text>
</comment>
<dbReference type="OrthoDB" id="1727095at2759"/>
<evidence type="ECO:0000313" key="2">
    <source>
        <dbReference type="EMBL" id="PIN01144.1"/>
    </source>
</evidence>
<sequence length="106" mass="11716">MVPNSSLKKPSKGAWKSAIFVIFVEVAERFAYYGVSGNLIMYLTTVLGQPTATAAKNVNTWQGVSAVFPVFGGFLADSYLGRFKTILISTTIYLIFWEIGKYSDPF</sequence>
<dbReference type="Proteomes" id="UP000231279">
    <property type="component" value="Unassembled WGS sequence"/>
</dbReference>
<name>A0A2G9G759_9LAMI</name>
<dbReference type="Gene3D" id="1.20.1250.20">
    <property type="entry name" value="MFS general substrate transporter like domains"/>
    <property type="match status" value="1"/>
</dbReference>
<reference evidence="3" key="1">
    <citation type="journal article" date="2018" name="Gigascience">
        <title>Genome assembly of the Pink Ipe (Handroanthus impetiginosus, Bignoniaceae), a highly valued, ecologically keystone Neotropical timber forest tree.</title>
        <authorList>
            <person name="Silva-Junior O.B."/>
            <person name="Grattapaglia D."/>
            <person name="Novaes E."/>
            <person name="Collevatti R.G."/>
        </authorList>
    </citation>
    <scope>NUCLEOTIDE SEQUENCE [LARGE SCALE GENOMIC DNA]</scope>
    <source>
        <strain evidence="3">cv. UFG-1</strain>
    </source>
</reference>
<evidence type="ECO:0000256" key="1">
    <source>
        <dbReference type="ARBA" id="ARBA00044504"/>
    </source>
</evidence>
<comment type="caution">
    <text evidence="2">The sequence shown here is derived from an EMBL/GenBank/DDBJ whole genome shotgun (WGS) entry which is preliminary data.</text>
</comment>
<evidence type="ECO:0008006" key="4">
    <source>
        <dbReference type="Google" id="ProtNLM"/>
    </source>
</evidence>
<dbReference type="PANTHER" id="PTHR11654">
    <property type="entry name" value="OLIGOPEPTIDE TRANSPORTER-RELATED"/>
    <property type="match status" value="1"/>
</dbReference>
<dbReference type="SUPFAM" id="SSF103473">
    <property type="entry name" value="MFS general substrate transporter"/>
    <property type="match status" value="1"/>
</dbReference>
<proteinExistence type="inferred from homology"/>
<accession>A0A2G9G759</accession>
<dbReference type="InterPro" id="IPR036259">
    <property type="entry name" value="MFS_trans_sf"/>
</dbReference>
<dbReference type="AlphaFoldDB" id="A0A2G9G759"/>
<evidence type="ECO:0000313" key="3">
    <source>
        <dbReference type="Proteomes" id="UP000231279"/>
    </source>
</evidence>